<reference evidence="5" key="1">
    <citation type="submission" date="2018-05" db="EMBL/GenBank/DDBJ databases">
        <authorList>
            <person name="Lanie J.A."/>
            <person name="Ng W.-L."/>
            <person name="Kazmierczak K.M."/>
            <person name="Andrzejewski T.M."/>
            <person name="Davidsen T.M."/>
            <person name="Wayne K.J."/>
            <person name="Tettelin H."/>
            <person name="Glass J.I."/>
            <person name="Rusch D."/>
            <person name="Podicherti R."/>
            <person name="Tsui H.-C.T."/>
            <person name="Winkler M.E."/>
        </authorList>
    </citation>
    <scope>NUCLEOTIDE SEQUENCE</scope>
</reference>
<evidence type="ECO:0000256" key="3">
    <source>
        <dbReference type="ARBA" id="ARBA00022833"/>
    </source>
</evidence>
<accession>A0A382YEH1</accession>
<dbReference type="AlphaFoldDB" id="A0A382YEH1"/>
<dbReference type="InterPro" id="IPR038418">
    <property type="entry name" value="6-PTP_synth/QueD_sf"/>
</dbReference>
<dbReference type="Pfam" id="PF01242">
    <property type="entry name" value="PTPS"/>
    <property type="match status" value="1"/>
</dbReference>
<dbReference type="PIRSF" id="PIRSF006113">
    <property type="entry name" value="PTP_synth"/>
    <property type="match status" value="1"/>
</dbReference>
<dbReference type="GO" id="GO:0046872">
    <property type="term" value="F:metal ion binding"/>
    <property type="evidence" value="ECO:0007669"/>
    <property type="project" value="UniProtKB-KW"/>
</dbReference>
<keyword evidence="2" id="KW-0479">Metal-binding</keyword>
<evidence type="ECO:0000256" key="2">
    <source>
        <dbReference type="ARBA" id="ARBA00022723"/>
    </source>
</evidence>
<dbReference type="SUPFAM" id="SSF55620">
    <property type="entry name" value="Tetrahydrobiopterin biosynthesis enzymes-like"/>
    <property type="match status" value="1"/>
</dbReference>
<evidence type="ECO:0000256" key="1">
    <source>
        <dbReference type="ARBA" id="ARBA00001947"/>
    </source>
</evidence>
<evidence type="ECO:0008006" key="6">
    <source>
        <dbReference type="Google" id="ProtNLM"/>
    </source>
</evidence>
<dbReference type="InterPro" id="IPR007115">
    <property type="entry name" value="6-PTP_synth/QueD"/>
</dbReference>
<name>A0A382YEH1_9ZZZZ</name>
<organism evidence="5">
    <name type="scientific">marine metagenome</name>
    <dbReference type="NCBI Taxonomy" id="408172"/>
    <lineage>
        <taxon>unclassified sequences</taxon>
        <taxon>metagenomes</taxon>
        <taxon>ecological metagenomes</taxon>
    </lineage>
</organism>
<dbReference type="PANTHER" id="PTHR12589">
    <property type="entry name" value="PYRUVOYL TETRAHYDROBIOPTERIN SYNTHASE"/>
    <property type="match status" value="1"/>
</dbReference>
<protein>
    <recommendedName>
        <fullName evidence="6">6-pyruvoyl tetrahydrobiopterin synthase</fullName>
    </recommendedName>
</protein>
<keyword evidence="4" id="KW-0456">Lyase</keyword>
<gene>
    <name evidence="5" type="ORF">METZ01_LOCUS434566</name>
</gene>
<evidence type="ECO:0000313" key="5">
    <source>
        <dbReference type="EMBL" id="SVD81712.1"/>
    </source>
</evidence>
<sequence length="146" mass="16640">MAKVRITKEFKFEMAHALHGYDGLCANIHGHSYRLWVTVRGDVKKENKHIKDGMVMDFTDLKSIIKPTIIKKYDHSLVLNANSPHANLDLSAFDKVYYLPYQPTSENLVTDFANSITSLLPKNVELLKVVLSETVSSFAEWNKDDN</sequence>
<dbReference type="EMBL" id="UINC01175208">
    <property type="protein sequence ID" value="SVD81712.1"/>
    <property type="molecule type" value="Genomic_DNA"/>
</dbReference>
<keyword evidence="3" id="KW-0862">Zinc</keyword>
<dbReference type="Gene3D" id="3.30.479.10">
    <property type="entry name" value="6-pyruvoyl tetrahydropterin synthase/QueD"/>
    <property type="match status" value="1"/>
</dbReference>
<comment type="cofactor">
    <cofactor evidence="1">
        <name>Zn(2+)</name>
        <dbReference type="ChEBI" id="CHEBI:29105"/>
    </cofactor>
</comment>
<dbReference type="PANTHER" id="PTHR12589:SF7">
    <property type="entry name" value="6-PYRUVOYL TETRAHYDROBIOPTERIN SYNTHASE"/>
    <property type="match status" value="1"/>
</dbReference>
<evidence type="ECO:0000256" key="4">
    <source>
        <dbReference type="ARBA" id="ARBA00023239"/>
    </source>
</evidence>
<dbReference type="GO" id="GO:0070497">
    <property type="term" value="F:6-carboxytetrahydropterin synthase activity"/>
    <property type="evidence" value="ECO:0007669"/>
    <property type="project" value="TreeGrafter"/>
</dbReference>
<proteinExistence type="predicted"/>